<keyword evidence="8" id="KW-1185">Reference proteome</keyword>
<sequence length="140" mass="14912">MERLETVLNSGAAASGGLAAFLFGGWPVLIQVLLIIVIVDFATGVMAAGTEGKLRSSVGLIGIARKVFIFLIVAIAYQIDTVLGDQHLLRDATIFFYIANELLSIIENGGRMGVPVPKILKQAIEVLKGKSGEEKGDDKQ</sequence>
<protein>
    <submittedName>
        <fullName evidence="7">Phage holin family protein</fullName>
    </submittedName>
</protein>
<comment type="similarity">
    <text evidence="5">Belongs to the bacteriophage holin family. Cp-1 holin subfamily.</text>
</comment>
<comment type="subcellular location">
    <subcellularLocation>
        <location evidence="1">Membrane</location>
        <topology evidence="1">Multi-pass membrane protein</topology>
    </subcellularLocation>
</comment>
<dbReference type="Pfam" id="PF05105">
    <property type="entry name" value="Phage_holin_4_1"/>
    <property type="match status" value="1"/>
</dbReference>
<feature type="transmembrane region" description="Helical" evidence="6">
    <location>
        <begin position="58"/>
        <end position="79"/>
    </location>
</feature>
<evidence type="ECO:0000256" key="3">
    <source>
        <dbReference type="ARBA" id="ARBA00022989"/>
    </source>
</evidence>
<dbReference type="InterPro" id="IPR006480">
    <property type="entry name" value="Phage_holin_4_1"/>
</dbReference>
<gene>
    <name evidence="7" type="ORF">LQV63_08830</name>
</gene>
<evidence type="ECO:0000256" key="2">
    <source>
        <dbReference type="ARBA" id="ARBA00022692"/>
    </source>
</evidence>
<evidence type="ECO:0000256" key="4">
    <source>
        <dbReference type="ARBA" id="ARBA00023136"/>
    </source>
</evidence>
<reference evidence="7 8" key="1">
    <citation type="submission" date="2021-11" db="EMBL/GenBank/DDBJ databases">
        <title>Draft genome sequence of Paenibacillus profundus YoMME, a new Gram-positive bacteria with exoelectrogenic properties.</title>
        <authorList>
            <person name="Hubenova Y."/>
            <person name="Hubenova E."/>
            <person name="Manasiev Y."/>
            <person name="Peykov S."/>
            <person name="Mitov M."/>
        </authorList>
    </citation>
    <scope>NUCLEOTIDE SEQUENCE [LARGE SCALE GENOMIC DNA]</scope>
    <source>
        <strain evidence="7 8">YoMME</strain>
    </source>
</reference>
<evidence type="ECO:0000256" key="5">
    <source>
        <dbReference type="ARBA" id="ARBA00023600"/>
    </source>
</evidence>
<organism evidence="7 8">
    <name type="scientific">Paenibacillus profundus</name>
    <dbReference type="NCBI Taxonomy" id="1173085"/>
    <lineage>
        <taxon>Bacteria</taxon>
        <taxon>Bacillati</taxon>
        <taxon>Bacillota</taxon>
        <taxon>Bacilli</taxon>
        <taxon>Bacillales</taxon>
        <taxon>Paenibacillaceae</taxon>
        <taxon>Paenibacillus</taxon>
    </lineage>
</organism>
<comment type="caution">
    <text evidence="7">The sequence shown here is derived from an EMBL/GenBank/DDBJ whole genome shotgun (WGS) entry which is preliminary data.</text>
</comment>
<dbReference type="EMBL" id="JAJNBZ010000005">
    <property type="protein sequence ID" value="MCE5169415.1"/>
    <property type="molecule type" value="Genomic_DNA"/>
</dbReference>
<dbReference type="NCBIfam" id="TIGR01593">
    <property type="entry name" value="holin_tox_secr"/>
    <property type="match status" value="1"/>
</dbReference>
<keyword evidence="4 6" id="KW-0472">Membrane</keyword>
<evidence type="ECO:0000313" key="7">
    <source>
        <dbReference type="EMBL" id="MCE5169415.1"/>
    </source>
</evidence>
<accession>A0ABS8YBN3</accession>
<keyword evidence="2 6" id="KW-0812">Transmembrane</keyword>
<evidence type="ECO:0000256" key="6">
    <source>
        <dbReference type="SAM" id="Phobius"/>
    </source>
</evidence>
<proteinExistence type="inferred from homology"/>
<feature type="transmembrane region" description="Helical" evidence="6">
    <location>
        <begin position="20"/>
        <end position="46"/>
    </location>
</feature>
<name>A0ABS8YBN3_9BACL</name>
<dbReference type="RefSeq" id="WP_233696420.1">
    <property type="nucleotide sequence ID" value="NZ_JAJNBZ010000005.1"/>
</dbReference>
<evidence type="ECO:0000256" key="1">
    <source>
        <dbReference type="ARBA" id="ARBA00004141"/>
    </source>
</evidence>
<evidence type="ECO:0000313" key="8">
    <source>
        <dbReference type="Proteomes" id="UP001199916"/>
    </source>
</evidence>
<keyword evidence="3 6" id="KW-1133">Transmembrane helix</keyword>
<dbReference type="Proteomes" id="UP001199916">
    <property type="component" value="Unassembled WGS sequence"/>
</dbReference>